<reference evidence="2 3" key="1">
    <citation type="journal article" date="2007" name="Nature">
        <title>Evolution of genes and genomes on the Drosophila phylogeny.</title>
        <authorList>
            <consortium name="Drosophila 12 Genomes Consortium"/>
            <person name="Clark A.G."/>
            <person name="Eisen M.B."/>
            <person name="Smith D.R."/>
            <person name="Bergman C.M."/>
            <person name="Oliver B."/>
            <person name="Markow T.A."/>
            <person name="Kaufman T.C."/>
            <person name="Kellis M."/>
            <person name="Gelbart W."/>
            <person name="Iyer V.N."/>
            <person name="Pollard D.A."/>
            <person name="Sackton T.B."/>
            <person name="Larracuente A.M."/>
            <person name="Singh N.D."/>
            <person name="Abad J.P."/>
            <person name="Abt D.N."/>
            <person name="Adryan B."/>
            <person name="Aguade M."/>
            <person name="Akashi H."/>
            <person name="Anderson W.W."/>
            <person name="Aquadro C.F."/>
            <person name="Ardell D.H."/>
            <person name="Arguello R."/>
            <person name="Artieri C.G."/>
            <person name="Barbash D.A."/>
            <person name="Barker D."/>
            <person name="Barsanti P."/>
            <person name="Batterham P."/>
            <person name="Batzoglou S."/>
            <person name="Begun D."/>
            <person name="Bhutkar A."/>
            <person name="Blanco E."/>
            <person name="Bosak S.A."/>
            <person name="Bradley R.K."/>
            <person name="Brand A.D."/>
            <person name="Brent M.R."/>
            <person name="Brooks A.N."/>
            <person name="Brown R.H."/>
            <person name="Butlin R.K."/>
            <person name="Caggese C."/>
            <person name="Calvi B.R."/>
            <person name="Bernardo de Carvalho A."/>
            <person name="Caspi A."/>
            <person name="Castrezana S."/>
            <person name="Celniker S.E."/>
            <person name="Chang J.L."/>
            <person name="Chapple C."/>
            <person name="Chatterji S."/>
            <person name="Chinwalla A."/>
            <person name="Civetta A."/>
            <person name="Clifton S.W."/>
            <person name="Comeron J.M."/>
            <person name="Costello J.C."/>
            <person name="Coyne J.A."/>
            <person name="Daub J."/>
            <person name="David R.G."/>
            <person name="Delcher A.L."/>
            <person name="Delehaunty K."/>
            <person name="Do C.B."/>
            <person name="Ebling H."/>
            <person name="Edwards K."/>
            <person name="Eickbush T."/>
            <person name="Evans J.D."/>
            <person name="Filipski A."/>
            <person name="Findeiss S."/>
            <person name="Freyhult E."/>
            <person name="Fulton L."/>
            <person name="Fulton R."/>
            <person name="Garcia A.C."/>
            <person name="Gardiner A."/>
            <person name="Garfield D.A."/>
            <person name="Garvin B.E."/>
            <person name="Gibson G."/>
            <person name="Gilbert D."/>
            <person name="Gnerre S."/>
            <person name="Godfrey J."/>
            <person name="Good R."/>
            <person name="Gotea V."/>
            <person name="Gravely B."/>
            <person name="Greenberg A.J."/>
            <person name="Griffiths-Jones S."/>
            <person name="Gross S."/>
            <person name="Guigo R."/>
            <person name="Gustafson E.A."/>
            <person name="Haerty W."/>
            <person name="Hahn M.W."/>
            <person name="Halligan D.L."/>
            <person name="Halpern A.L."/>
            <person name="Halter G.M."/>
            <person name="Han M.V."/>
            <person name="Heger A."/>
            <person name="Hillier L."/>
            <person name="Hinrichs A.S."/>
            <person name="Holmes I."/>
            <person name="Hoskins R.A."/>
            <person name="Hubisz M.J."/>
            <person name="Hultmark D."/>
            <person name="Huntley M.A."/>
            <person name="Jaffe D.B."/>
            <person name="Jagadeeshan S."/>
            <person name="Jeck W.R."/>
            <person name="Johnson J."/>
            <person name="Jones C.D."/>
            <person name="Jordan W.C."/>
            <person name="Karpen G.H."/>
            <person name="Kataoka E."/>
            <person name="Keightley P.D."/>
            <person name="Kheradpour P."/>
            <person name="Kirkness E.F."/>
            <person name="Koerich L.B."/>
            <person name="Kristiansen K."/>
            <person name="Kudrna D."/>
            <person name="Kulathinal R.J."/>
            <person name="Kumar S."/>
            <person name="Kwok R."/>
            <person name="Lander E."/>
            <person name="Langley C.H."/>
            <person name="Lapoint R."/>
            <person name="Lazzaro B.P."/>
            <person name="Lee S.J."/>
            <person name="Levesque L."/>
            <person name="Li R."/>
            <person name="Lin C.F."/>
            <person name="Lin M.F."/>
            <person name="Lindblad-Toh K."/>
            <person name="Llopart A."/>
            <person name="Long M."/>
            <person name="Low L."/>
            <person name="Lozovsky E."/>
            <person name="Lu J."/>
            <person name="Luo M."/>
            <person name="Machado C.A."/>
            <person name="Makalowski W."/>
            <person name="Marzo M."/>
            <person name="Matsuda M."/>
            <person name="Matzkin L."/>
            <person name="McAllister B."/>
            <person name="McBride C.S."/>
            <person name="McKernan B."/>
            <person name="McKernan K."/>
            <person name="Mendez-Lago M."/>
            <person name="Minx P."/>
            <person name="Mollenhauer M.U."/>
            <person name="Montooth K."/>
            <person name="Mount S.M."/>
            <person name="Mu X."/>
            <person name="Myers E."/>
            <person name="Negre B."/>
            <person name="Newfeld S."/>
            <person name="Nielsen R."/>
            <person name="Noor M.A."/>
            <person name="O'Grady P."/>
            <person name="Pachter L."/>
            <person name="Papaceit M."/>
            <person name="Parisi M.J."/>
            <person name="Parisi M."/>
            <person name="Parts L."/>
            <person name="Pedersen J.S."/>
            <person name="Pesole G."/>
            <person name="Phillippy A.M."/>
            <person name="Ponting C.P."/>
            <person name="Pop M."/>
            <person name="Porcelli D."/>
            <person name="Powell J.R."/>
            <person name="Prohaska S."/>
            <person name="Pruitt K."/>
            <person name="Puig M."/>
            <person name="Quesneville H."/>
            <person name="Ram K.R."/>
            <person name="Rand D."/>
            <person name="Rasmussen M.D."/>
            <person name="Reed L.K."/>
            <person name="Reenan R."/>
            <person name="Reily A."/>
            <person name="Remington K.A."/>
            <person name="Rieger T.T."/>
            <person name="Ritchie M.G."/>
            <person name="Robin C."/>
            <person name="Rogers Y.H."/>
            <person name="Rohde C."/>
            <person name="Rozas J."/>
            <person name="Rubenfield M.J."/>
            <person name="Ruiz A."/>
            <person name="Russo S."/>
            <person name="Salzberg S.L."/>
            <person name="Sanchez-Gracia A."/>
            <person name="Saranga D.J."/>
            <person name="Sato H."/>
            <person name="Schaeffer S.W."/>
            <person name="Schatz M.C."/>
            <person name="Schlenke T."/>
            <person name="Schwartz R."/>
            <person name="Segarra C."/>
            <person name="Singh R.S."/>
            <person name="Sirot L."/>
            <person name="Sirota M."/>
            <person name="Sisneros N.B."/>
            <person name="Smith C.D."/>
            <person name="Smith T.F."/>
            <person name="Spieth J."/>
            <person name="Stage D.E."/>
            <person name="Stark A."/>
            <person name="Stephan W."/>
            <person name="Strausberg R.L."/>
            <person name="Strempel S."/>
            <person name="Sturgill D."/>
            <person name="Sutton G."/>
            <person name="Sutton G.G."/>
            <person name="Tao W."/>
            <person name="Teichmann S."/>
            <person name="Tobari Y.N."/>
            <person name="Tomimura Y."/>
            <person name="Tsolas J.M."/>
            <person name="Valente V.L."/>
            <person name="Venter E."/>
            <person name="Venter J.C."/>
            <person name="Vicario S."/>
            <person name="Vieira F.G."/>
            <person name="Vilella A.J."/>
            <person name="Villasante A."/>
            <person name="Walenz B."/>
            <person name="Wang J."/>
            <person name="Wasserman M."/>
            <person name="Watts T."/>
            <person name="Wilson D."/>
            <person name="Wilson R.K."/>
            <person name="Wing R.A."/>
            <person name="Wolfner M.F."/>
            <person name="Wong A."/>
            <person name="Wong G.K."/>
            <person name="Wu C.I."/>
            <person name="Wu G."/>
            <person name="Yamamoto D."/>
            <person name="Yang H.P."/>
            <person name="Yang S.P."/>
            <person name="Yorke J.A."/>
            <person name="Yoshida K."/>
            <person name="Zdobnov E."/>
            <person name="Zhang P."/>
            <person name="Zhang Y."/>
            <person name="Zimin A.V."/>
            <person name="Baldwin J."/>
            <person name="Abdouelleil A."/>
            <person name="Abdulkadir J."/>
            <person name="Abebe A."/>
            <person name="Abera B."/>
            <person name="Abreu J."/>
            <person name="Acer S.C."/>
            <person name="Aftuck L."/>
            <person name="Alexander A."/>
            <person name="An P."/>
            <person name="Anderson E."/>
            <person name="Anderson S."/>
            <person name="Arachi H."/>
            <person name="Azer M."/>
            <person name="Bachantsang P."/>
            <person name="Barry A."/>
            <person name="Bayul T."/>
            <person name="Berlin A."/>
            <person name="Bessette D."/>
            <person name="Bloom T."/>
            <person name="Blye J."/>
            <person name="Boguslavskiy L."/>
            <person name="Bonnet C."/>
            <person name="Boukhgalter B."/>
            <person name="Bourzgui I."/>
            <person name="Brown A."/>
            <person name="Cahill P."/>
            <person name="Channer S."/>
            <person name="Cheshatsang Y."/>
            <person name="Chuda L."/>
            <person name="Citroen M."/>
            <person name="Collymore A."/>
            <person name="Cooke P."/>
            <person name="Costello M."/>
            <person name="D'Aco K."/>
            <person name="Daza R."/>
            <person name="De Haan G."/>
            <person name="DeGray S."/>
            <person name="DeMaso C."/>
            <person name="Dhargay N."/>
            <person name="Dooley K."/>
            <person name="Dooley E."/>
            <person name="Doricent M."/>
            <person name="Dorje P."/>
            <person name="Dorjee K."/>
            <person name="Dupes A."/>
            <person name="Elong R."/>
            <person name="Falk J."/>
            <person name="Farina A."/>
            <person name="Faro S."/>
            <person name="Ferguson D."/>
            <person name="Fisher S."/>
            <person name="Foley C.D."/>
            <person name="Franke A."/>
            <person name="Friedrich D."/>
            <person name="Gadbois L."/>
            <person name="Gearin G."/>
            <person name="Gearin C.R."/>
            <person name="Giannoukos G."/>
            <person name="Goode T."/>
            <person name="Graham J."/>
            <person name="Grandbois E."/>
            <person name="Grewal S."/>
            <person name="Gyaltsen K."/>
            <person name="Hafez N."/>
            <person name="Hagos B."/>
            <person name="Hall J."/>
            <person name="Henson C."/>
            <person name="Hollinger A."/>
            <person name="Honan T."/>
            <person name="Huard M.D."/>
            <person name="Hughes L."/>
            <person name="Hurhula B."/>
            <person name="Husby M.E."/>
            <person name="Kamat A."/>
            <person name="Kanga B."/>
            <person name="Kashin S."/>
            <person name="Khazanovich D."/>
            <person name="Kisner P."/>
            <person name="Lance K."/>
            <person name="Lara M."/>
            <person name="Lee W."/>
            <person name="Lennon N."/>
            <person name="Letendre F."/>
            <person name="LeVine R."/>
            <person name="Lipovsky A."/>
            <person name="Liu X."/>
            <person name="Liu J."/>
            <person name="Liu S."/>
            <person name="Lokyitsang T."/>
            <person name="Lokyitsang Y."/>
            <person name="Lubonja R."/>
            <person name="Lui A."/>
            <person name="MacDonald P."/>
            <person name="Magnisalis V."/>
            <person name="Maru K."/>
            <person name="Matthews C."/>
            <person name="McCusker W."/>
            <person name="McDonough S."/>
            <person name="Mehta T."/>
            <person name="Meldrim J."/>
            <person name="Meneus L."/>
            <person name="Mihai O."/>
            <person name="Mihalev A."/>
            <person name="Mihova T."/>
            <person name="Mittelman R."/>
            <person name="Mlenga V."/>
            <person name="Montmayeur A."/>
            <person name="Mulrain L."/>
            <person name="Navidi A."/>
            <person name="Naylor J."/>
            <person name="Negash T."/>
            <person name="Nguyen T."/>
            <person name="Nguyen N."/>
            <person name="Nicol R."/>
            <person name="Norbu C."/>
            <person name="Norbu N."/>
            <person name="Novod N."/>
            <person name="O'Neill B."/>
            <person name="Osman S."/>
            <person name="Markiewicz E."/>
            <person name="Oyono O.L."/>
            <person name="Patti C."/>
            <person name="Phunkhang P."/>
            <person name="Pierre F."/>
            <person name="Priest M."/>
            <person name="Raghuraman S."/>
            <person name="Rege F."/>
            <person name="Reyes R."/>
            <person name="Rise C."/>
            <person name="Rogov P."/>
            <person name="Ross K."/>
            <person name="Ryan E."/>
            <person name="Settipalli S."/>
            <person name="Shea T."/>
            <person name="Sherpa N."/>
            <person name="Shi L."/>
            <person name="Shih D."/>
            <person name="Sparrow T."/>
            <person name="Spaulding J."/>
            <person name="Stalker J."/>
            <person name="Stange-Thomann N."/>
            <person name="Stavropoulos S."/>
            <person name="Stone C."/>
            <person name="Strader C."/>
            <person name="Tesfaye S."/>
            <person name="Thomson T."/>
            <person name="Thoulutsang Y."/>
            <person name="Thoulutsang D."/>
            <person name="Topham K."/>
            <person name="Topping I."/>
            <person name="Tsamla T."/>
            <person name="Vassiliev H."/>
            <person name="Vo A."/>
            <person name="Wangchuk T."/>
            <person name="Wangdi T."/>
            <person name="Weiand M."/>
            <person name="Wilkinson J."/>
            <person name="Wilson A."/>
            <person name="Yadav S."/>
            <person name="Young G."/>
            <person name="Yu Q."/>
            <person name="Zembek L."/>
            <person name="Zhong D."/>
            <person name="Zimmer A."/>
            <person name="Zwirko Z."/>
            <person name="Jaffe D.B."/>
            <person name="Alvarez P."/>
            <person name="Brockman W."/>
            <person name="Butler J."/>
            <person name="Chin C."/>
            <person name="Gnerre S."/>
            <person name="Grabherr M."/>
            <person name="Kleber M."/>
            <person name="Mauceli E."/>
            <person name="MacCallum I."/>
        </authorList>
    </citation>
    <scope>NUCLEOTIDE SEQUENCE [LARGE SCALE GENOMIC DNA]</scope>
    <source>
        <strain evidence="3">white501</strain>
    </source>
</reference>
<sequence length="91" mass="9936">MARRSPLMRQDNQDHPRTFKASSNEQVGKCFPKVSEGESADVGGVQAKSEIGLDRQAPRAVQQTNYDNNQAQAQAQAHPVPSGGGDFQQRQ</sequence>
<evidence type="ECO:0000313" key="2">
    <source>
        <dbReference type="EMBL" id="EDX17952.1"/>
    </source>
</evidence>
<proteinExistence type="predicted"/>
<organism evidence="2 3">
    <name type="scientific">Drosophila simulans</name>
    <name type="common">Fruit fly</name>
    <dbReference type="NCBI Taxonomy" id="7240"/>
    <lineage>
        <taxon>Eukaryota</taxon>
        <taxon>Metazoa</taxon>
        <taxon>Ecdysozoa</taxon>
        <taxon>Arthropoda</taxon>
        <taxon>Hexapoda</taxon>
        <taxon>Insecta</taxon>
        <taxon>Pterygota</taxon>
        <taxon>Neoptera</taxon>
        <taxon>Endopterygota</taxon>
        <taxon>Diptera</taxon>
        <taxon>Brachycera</taxon>
        <taxon>Muscomorpha</taxon>
        <taxon>Ephydroidea</taxon>
        <taxon>Drosophilidae</taxon>
        <taxon>Drosophila</taxon>
        <taxon>Sophophora</taxon>
    </lineage>
</organism>
<feature type="compositionally biased region" description="Gly residues" evidence="1">
    <location>
        <begin position="82"/>
        <end position="91"/>
    </location>
</feature>
<gene>
    <name evidence="2" type="primary">Dsim\GD15817</name>
    <name evidence="2" type="ORF">Dsim_GD15817</name>
</gene>
<feature type="region of interest" description="Disordered" evidence="1">
    <location>
        <begin position="1"/>
        <end position="91"/>
    </location>
</feature>
<evidence type="ECO:0000313" key="3">
    <source>
        <dbReference type="Proteomes" id="UP000000304"/>
    </source>
</evidence>
<accession>B4R551</accession>
<dbReference type="HOGENOM" id="CLU_2429434_0_0_1"/>
<protein>
    <submittedName>
        <fullName evidence="2">GD15817</fullName>
    </submittedName>
</protein>
<dbReference type="AlphaFoldDB" id="B4R551"/>
<name>B4R551_DROSI</name>
<keyword evidence="3" id="KW-1185">Reference proteome</keyword>
<dbReference type="EMBL" id="CM000366">
    <property type="protein sequence ID" value="EDX17952.1"/>
    <property type="molecule type" value="Genomic_DNA"/>
</dbReference>
<dbReference type="Proteomes" id="UP000000304">
    <property type="component" value="Chromosome X"/>
</dbReference>
<evidence type="ECO:0000256" key="1">
    <source>
        <dbReference type="SAM" id="MobiDB-lite"/>
    </source>
</evidence>